<proteinExistence type="predicted"/>
<dbReference type="PANTHER" id="PTHR40590">
    <property type="entry name" value="CYTOPLASMIC PROTEIN-RELATED"/>
    <property type="match status" value="1"/>
</dbReference>
<evidence type="ECO:0000313" key="2">
    <source>
        <dbReference type="EMBL" id="CAH0525093.1"/>
    </source>
</evidence>
<feature type="chain" id="PRO_5045550187" description="TraB/GumN family protein" evidence="1">
    <location>
        <begin position="26"/>
        <end position="293"/>
    </location>
</feature>
<organism evidence="2 3">
    <name type="scientific">Vibrio hippocampi</name>
    <dbReference type="NCBI Taxonomy" id="654686"/>
    <lineage>
        <taxon>Bacteria</taxon>
        <taxon>Pseudomonadati</taxon>
        <taxon>Pseudomonadota</taxon>
        <taxon>Gammaproteobacteria</taxon>
        <taxon>Vibrionales</taxon>
        <taxon>Vibrionaceae</taxon>
        <taxon>Vibrio</taxon>
    </lineage>
</organism>
<keyword evidence="3" id="KW-1185">Reference proteome</keyword>
<evidence type="ECO:0000313" key="3">
    <source>
        <dbReference type="Proteomes" id="UP000838160"/>
    </source>
</evidence>
<accession>A0ABM8ZG46</accession>
<dbReference type="Proteomes" id="UP000838160">
    <property type="component" value="Unassembled WGS sequence"/>
</dbReference>
<evidence type="ECO:0008006" key="4">
    <source>
        <dbReference type="Google" id="ProtNLM"/>
    </source>
</evidence>
<feature type="signal peptide" evidence="1">
    <location>
        <begin position="1"/>
        <end position="25"/>
    </location>
</feature>
<dbReference type="Pfam" id="PF01963">
    <property type="entry name" value="TraB_PrgY_gumN"/>
    <property type="match status" value="1"/>
</dbReference>
<dbReference type="InterPro" id="IPR002816">
    <property type="entry name" value="TraB/PrgY/GumN_fam"/>
</dbReference>
<gene>
    <name evidence="2" type="ORF">VHP8226_00759</name>
</gene>
<comment type="caution">
    <text evidence="2">The sequence shown here is derived from an EMBL/GenBank/DDBJ whole genome shotgun (WGS) entry which is preliminary data.</text>
</comment>
<dbReference type="PANTHER" id="PTHR40590:SF1">
    <property type="entry name" value="CYTOPLASMIC PROTEIN"/>
    <property type="match status" value="1"/>
</dbReference>
<protein>
    <recommendedName>
        <fullName evidence="4">TraB/GumN family protein</fullName>
    </recommendedName>
</protein>
<dbReference type="CDD" id="cd14789">
    <property type="entry name" value="Tiki"/>
    <property type="match status" value="1"/>
</dbReference>
<dbReference type="RefSeq" id="WP_237483790.1">
    <property type="nucleotide sequence ID" value="NZ_CAKLCM010000002.1"/>
</dbReference>
<dbReference type="EMBL" id="CAKLCM010000002">
    <property type="protein sequence ID" value="CAH0525093.1"/>
    <property type="molecule type" value="Genomic_DNA"/>
</dbReference>
<sequence>MKLLRHHWLCSLLLLGGLFPLTNQAEPLAWTASRGEQTLHLFGTIHVGQPEFYPLPQAVSRAFRASQAVIVEADLNGSFSLPAANKSFTADKLLSDKQKQILISIAQSLSLSPSALLAMEPWQAALSLQQLQFQSLGYDAQYGIDQHFITKAKMANKPIWGLESIEFQISLTSDLPNKGLELLTELIEEWDQQPEQVACLVTSWVHGDETNLAEISQKDLLGEELYRTFVTERNQDWVKQFTSNPNWQSGSYFVAVGALHLVGKDNVPQLLEQLGYTVTPLTQGSRTECAFDS</sequence>
<reference evidence="2" key="1">
    <citation type="submission" date="2021-12" db="EMBL/GenBank/DDBJ databases">
        <authorList>
            <person name="Rodrigo-Torres L."/>
            <person name="Arahal R. D."/>
            <person name="Lucena T."/>
        </authorList>
    </citation>
    <scope>NUCLEOTIDE SEQUENCE</scope>
    <source>
        <strain evidence="2">CECT 8226</strain>
    </source>
</reference>
<name>A0ABM8ZG46_9VIBR</name>
<evidence type="ECO:0000256" key="1">
    <source>
        <dbReference type="SAM" id="SignalP"/>
    </source>
</evidence>
<dbReference type="InterPro" id="IPR047111">
    <property type="entry name" value="YbaP-like"/>
</dbReference>
<keyword evidence="1" id="KW-0732">Signal</keyword>